<dbReference type="InterPro" id="IPR001732">
    <property type="entry name" value="UDP-Glc/GDP-Man_DH_N"/>
</dbReference>
<evidence type="ECO:0000256" key="8">
    <source>
        <dbReference type="PIRNR" id="PIRNR000124"/>
    </source>
</evidence>
<feature type="binding site" evidence="11">
    <location>
        <position position="30"/>
    </location>
    <ligand>
        <name>NAD(+)</name>
        <dbReference type="ChEBI" id="CHEBI:57540"/>
    </ligand>
</feature>
<evidence type="ECO:0000256" key="6">
    <source>
        <dbReference type="ARBA" id="ARBA00023027"/>
    </source>
</evidence>
<feature type="binding site" evidence="10">
    <location>
        <position position="265"/>
    </location>
    <ligand>
        <name>substrate</name>
    </ligand>
</feature>
<dbReference type="GO" id="GO:0003979">
    <property type="term" value="F:UDP-glucose 6-dehydrogenase activity"/>
    <property type="evidence" value="ECO:0007669"/>
    <property type="project" value="UniProtKB-EC"/>
</dbReference>
<feature type="active site" description="Nucleophile" evidence="9">
    <location>
        <position position="268"/>
    </location>
</feature>
<dbReference type="InterPro" id="IPR008927">
    <property type="entry name" value="6-PGluconate_DH-like_C_sf"/>
</dbReference>
<dbReference type="Gene3D" id="1.20.5.100">
    <property type="entry name" value="Cytochrome c1, transmembrane anchor, C-terminal"/>
    <property type="match status" value="1"/>
</dbReference>
<dbReference type="InterPro" id="IPR014027">
    <property type="entry name" value="UDP-Glc/GDP-Man_DH_C"/>
</dbReference>
<feature type="binding site" evidence="10">
    <location>
        <position position="212"/>
    </location>
    <ligand>
        <name>substrate</name>
    </ligand>
</feature>
<gene>
    <name evidence="13" type="ORF">ENX03_08175</name>
</gene>
<evidence type="ECO:0000256" key="7">
    <source>
        <dbReference type="ARBA" id="ARBA00047473"/>
    </source>
</evidence>
<feature type="binding site" evidence="10">
    <location>
        <begin position="157"/>
        <end position="160"/>
    </location>
    <ligand>
        <name>substrate</name>
    </ligand>
</feature>
<evidence type="ECO:0000256" key="10">
    <source>
        <dbReference type="PIRSR" id="PIRSR500134-2"/>
    </source>
</evidence>
<evidence type="ECO:0000256" key="4">
    <source>
        <dbReference type="ARBA" id="ARBA00015132"/>
    </source>
</evidence>
<comment type="catalytic activity">
    <reaction evidence="7 8">
        <text>UDP-alpha-D-glucose + 2 NAD(+) + H2O = UDP-alpha-D-glucuronate + 2 NADH + 3 H(+)</text>
        <dbReference type="Rhea" id="RHEA:23596"/>
        <dbReference type="ChEBI" id="CHEBI:15377"/>
        <dbReference type="ChEBI" id="CHEBI:15378"/>
        <dbReference type="ChEBI" id="CHEBI:57540"/>
        <dbReference type="ChEBI" id="CHEBI:57945"/>
        <dbReference type="ChEBI" id="CHEBI:58052"/>
        <dbReference type="ChEBI" id="CHEBI:58885"/>
        <dbReference type="EC" id="1.1.1.22"/>
    </reaction>
</comment>
<dbReference type="InterPro" id="IPR028357">
    <property type="entry name" value="UDPglc_DH_bac"/>
</dbReference>
<dbReference type="InterPro" id="IPR036291">
    <property type="entry name" value="NAD(P)-bd_dom_sf"/>
</dbReference>
<evidence type="ECO:0000256" key="5">
    <source>
        <dbReference type="ARBA" id="ARBA00023002"/>
    </source>
</evidence>
<evidence type="ECO:0000256" key="9">
    <source>
        <dbReference type="PIRSR" id="PIRSR500134-1"/>
    </source>
</evidence>
<evidence type="ECO:0000256" key="3">
    <source>
        <dbReference type="ARBA" id="ARBA00012954"/>
    </source>
</evidence>
<protein>
    <recommendedName>
        <fullName evidence="4 8">UDP-glucose 6-dehydrogenase</fullName>
        <ecNumber evidence="3 8">1.1.1.22</ecNumber>
    </recommendedName>
</protein>
<feature type="binding site" evidence="11">
    <location>
        <position position="271"/>
    </location>
    <ligand>
        <name>NAD(+)</name>
        <dbReference type="ChEBI" id="CHEBI:57540"/>
    </ligand>
</feature>
<dbReference type="PIRSF" id="PIRSF500134">
    <property type="entry name" value="UDPglc_DH_bac"/>
    <property type="match status" value="1"/>
</dbReference>
<comment type="similarity">
    <text evidence="2 8">Belongs to the UDP-glucose/GDP-mannose dehydrogenase family.</text>
</comment>
<keyword evidence="6 8" id="KW-0520">NAD</keyword>
<reference evidence="13" key="1">
    <citation type="journal article" date="2020" name="mSystems">
        <title>Genome- and Community-Level Interaction Insights into Carbon Utilization and Element Cycling Functions of Hydrothermarchaeota in Hydrothermal Sediment.</title>
        <authorList>
            <person name="Zhou Z."/>
            <person name="Liu Y."/>
            <person name="Xu W."/>
            <person name="Pan J."/>
            <person name="Luo Z.H."/>
            <person name="Li M."/>
        </authorList>
    </citation>
    <scope>NUCLEOTIDE SEQUENCE [LARGE SCALE GENOMIC DNA]</scope>
    <source>
        <strain evidence="13">SpSt-902</strain>
    </source>
</reference>
<feature type="binding site" evidence="11">
    <location>
        <position position="86"/>
    </location>
    <ligand>
        <name>NAD(+)</name>
        <dbReference type="ChEBI" id="CHEBI:57540"/>
    </ligand>
</feature>
<comment type="caution">
    <text evidence="13">The sequence shown here is derived from an EMBL/GenBank/DDBJ whole genome shotgun (WGS) entry which is preliminary data.</text>
</comment>
<feature type="binding site" evidence="11">
    <location>
        <position position="35"/>
    </location>
    <ligand>
        <name>NAD(+)</name>
        <dbReference type="ChEBI" id="CHEBI:57540"/>
    </ligand>
</feature>
<evidence type="ECO:0000256" key="11">
    <source>
        <dbReference type="PIRSR" id="PIRSR500134-3"/>
    </source>
</evidence>
<dbReference type="Pfam" id="PF00984">
    <property type="entry name" value="UDPG_MGDP_dh"/>
    <property type="match status" value="1"/>
</dbReference>
<dbReference type="InterPro" id="IPR017476">
    <property type="entry name" value="UDP-Glc/GDP-Man"/>
</dbReference>
<dbReference type="SUPFAM" id="SSF51735">
    <property type="entry name" value="NAD(P)-binding Rossmann-fold domains"/>
    <property type="match status" value="1"/>
</dbReference>
<dbReference type="NCBIfam" id="TIGR03026">
    <property type="entry name" value="NDP-sugDHase"/>
    <property type="match status" value="1"/>
</dbReference>
<dbReference type="GO" id="GO:0051287">
    <property type="term" value="F:NAD binding"/>
    <property type="evidence" value="ECO:0007669"/>
    <property type="project" value="InterPro"/>
</dbReference>
<evidence type="ECO:0000256" key="2">
    <source>
        <dbReference type="ARBA" id="ARBA00006601"/>
    </source>
</evidence>
<dbReference type="Pfam" id="PF03721">
    <property type="entry name" value="UDPG_MGDP_dh_N"/>
    <property type="match status" value="1"/>
</dbReference>
<evidence type="ECO:0000259" key="12">
    <source>
        <dbReference type="SMART" id="SM00984"/>
    </source>
</evidence>
<feature type="binding site" evidence="11">
    <location>
        <position position="335"/>
    </location>
    <ligand>
        <name>NAD(+)</name>
        <dbReference type="ChEBI" id="CHEBI:57540"/>
    </ligand>
</feature>
<dbReference type="GO" id="GO:0000271">
    <property type="term" value="P:polysaccharide biosynthetic process"/>
    <property type="evidence" value="ECO:0007669"/>
    <property type="project" value="InterPro"/>
</dbReference>
<sequence length="445" mass="48412">MKIAVIGTGYVGLVTATCFAEMGHDVIGVDIDPAKVEMLSRGESPLFEPGLDSLLESNLSGGRLSFTTDLSKAIANSLFCFVAVGTPKGDDGSADLNAVLSVCRSIAGLMDGYRVFVIKSTVPVGTCDLVEKEVSEELARRGVAGTTEFDVVSNPEFLKEGAAVEDFLRPDRVIVGVSNPRVQELMRELYAPFVRNGHPVYFMDVRSSELTKYASNAFLATKISFMNMIAQVCDKVGADVMNVRSGVGSDRRIGMPFLYAGVGYGGSCFPKDVKALIHTGARLGVEMGILREVESINEFQKGWALRRIRELTGTLAGKSVAIWGGAFKPETDDIREATSLTVLDGLLKEGARISLYDPAAMPALREIYGEKVRFGENPYSVLEGAEILLLLTEWRVFRNPDWPKVKALMSGNLVLDGRNQYQPSELFRHGFVWNGVGRGCVTQNP</sequence>
<feature type="binding site" evidence="11">
    <location>
        <position position="121"/>
    </location>
    <ligand>
        <name>NAD(+)</name>
        <dbReference type="ChEBI" id="CHEBI:57540"/>
    </ligand>
</feature>
<dbReference type="PANTHER" id="PTHR43750">
    <property type="entry name" value="UDP-GLUCOSE 6-DEHYDROGENASE TUAD"/>
    <property type="match status" value="1"/>
</dbReference>
<dbReference type="PIRSF" id="PIRSF000124">
    <property type="entry name" value="UDPglc_GDPman_dh"/>
    <property type="match status" value="1"/>
</dbReference>
<dbReference type="Gene3D" id="3.40.50.720">
    <property type="entry name" value="NAD(P)-binding Rossmann-like Domain"/>
    <property type="match status" value="2"/>
</dbReference>
<dbReference type="InterPro" id="IPR036220">
    <property type="entry name" value="UDP-Glc/GDP-Man_DH_C_sf"/>
</dbReference>
<name>A0A7C3R466_9BACT</name>
<dbReference type="EC" id="1.1.1.22" evidence="3 8"/>
<dbReference type="GO" id="GO:0006065">
    <property type="term" value="P:UDP-glucuronate biosynthetic process"/>
    <property type="evidence" value="ECO:0007669"/>
    <property type="project" value="UniProtKB-UniPathway"/>
</dbReference>
<evidence type="ECO:0000313" key="13">
    <source>
        <dbReference type="EMBL" id="HFT93893.1"/>
    </source>
</evidence>
<dbReference type="EMBL" id="DTMM01000169">
    <property type="protein sequence ID" value="HFT93893.1"/>
    <property type="molecule type" value="Genomic_DNA"/>
</dbReference>
<dbReference type="InterPro" id="IPR014026">
    <property type="entry name" value="UDP-Glc/GDP-Man_DH_dimer"/>
</dbReference>
<proteinExistence type="inferred from homology"/>
<evidence type="ECO:0000256" key="1">
    <source>
        <dbReference type="ARBA" id="ARBA00004701"/>
    </source>
</evidence>
<organism evidence="13">
    <name type="scientific">Leptospirillum ferriphilum</name>
    <dbReference type="NCBI Taxonomy" id="178606"/>
    <lineage>
        <taxon>Bacteria</taxon>
        <taxon>Pseudomonadati</taxon>
        <taxon>Nitrospirota</taxon>
        <taxon>Nitrospiria</taxon>
        <taxon>Nitrospirales</taxon>
        <taxon>Nitrospiraceae</taxon>
        <taxon>Leptospirillum</taxon>
    </lineage>
</organism>
<accession>A0A7C3R466</accession>
<dbReference type="SUPFAM" id="SSF52413">
    <property type="entry name" value="UDP-glucose/GDP-mannose dehydrogenase C-terminal domain"/>
    <property type="match status" value="1"/>
</dbReference>
<dbReference type="Pfam" id="PF03720">
    <property type="entry name" value="UDPG_MGDP_dh_C"/>
    <property type="match status" value="1"/>
</dbReference>
<feature type="domain" description="UDP-glucose/GDP-mannose dehydrogenase C-terminal" evidence="12">
    <location>
        <begin position="321"/>
        <end position="423"/>
    </location>
</feature>
<comment type="pathway">
    <text evidence="1">Nucleotide-sugar biosynthesis; UDP-alpha-D-glucuronate biosynthesis; UDP-alpha-D-glucuronate from UDP-alpha-D-glucose: step 1/1.</text>
</comment>
<dbReference type="UniPathway" id="UPA00038">
    <property type="reaction ID" value="UER00491"/>
</dbReference>
<feature type="binding site" evidence="10">
    <location>
        <position position="328"/>
    </location>
    <ligand>
        <name>substrate</name>
    </ligand>
</feature>
<feature type="binding site" evidence="10">
    <location>
        <begin position="257"/>
        <end position="261"/>
    </location>
    <ligand>
        <name>substrate</name>
    </ligand>
</feature>
<dbReference type="PANTHER" id="PTHR43750:SF3">
    <property type="entry name" value="UDP-GLUCOSE 6-DEHYDROGENASE TUAD"/>
    <property type="match status" value="1"/>
</dbReference>
<keyword evidence="5 8" id="KW-0560">Oxidoreductase</keyword>
<dbReference type="SUPFAM" id="SSF48179">
    <property type="entry name" value="6-phosphogluconate dehydrogenase C-terminal domain-like"/>
    <property type="match status" value="1"/>
</dbReference>
<dbReference type="AlphaFoldDB" id="A0A7C3R466"/>
<feature type="binding site" evidence="11">
    <location>
        <position position="160"/>
    </location>
    <ligand>
        <name>NAD(+)</name>
        <dbReference type="ChEBI" id="CHEBI:57540"/>
    </ligand>
</feature>
<dbReference type="SMART" id="SM00984">
    <property type="entry name" value="UDPG_MGDP_dh_C"/>
    <property type="match status" value="1"/>
</dbReference>